<evidence type="ECO:0000313" key="1">
    <source>
        <dbReference type="EMBL" id="KAH9777446.1"/>
    </source>
</evidence>
<sequence>MKGVFSAPGDFVHFKSQVPLHKIPIGTKQWRYYDFGPKVVPPLICLPGTAGTAEVYYKQIMALSMKGYRVISVDIPRVWNHHEWIQAFEKFLDAIDVHHVRISFTAYASTASFSFCILFLVCFNKYHMMHEMPAYLDHKSMNEIYIGFTITYCERKVSHFIHLYGTSLGGFLAQLFAQHRPRRVRSLVLSNTFLDTHSFAAAMPWAPIVSWTPSFLLKRYVLTGIHDGPHEPFIADSVDFVVCQVETLSREDLASRLTLTADSASVGNLLLSDSHITIMDTNDYCATPQQLKDQLSERYSGARQAYMKTGGDFPFLSRPDEVNLHLQLHLRRVGVEAQPDLVRGISRDGSGGDPSESNDRKEDSDNPPQDDEGNFESPSTESQLPAPESSEPHSLNELPLSTAKCCFAGQGDAVILLPFPLLREQITVSEILLQLTLVTLVPHLVGWFTNAHDVNCSRINANYESYKKSSRILRIIRGKDE</sequence>
<accession>A0ACB8LVN4</accession>
<gene>
    <name evidence="1" type="ORF">KPL71_007025</name>
</gene>
<evidence type="ECO:0000313" key="2">
    <source>
        <dbReference type="Proteomes" id="UP000829398"/>
    </source>
</evidence>
<dbReference type="Proteomes" id="UP000829398">
    <property type="component" value="Chromosome 3"/>
</dbReference>
<organism evidence="1 2">
    <name type="scientific">Citrus sinensis</name>
    <name type="common">Sweet orange</name>
    <name type="synonym">Citrus aurantium var. sinensis</name>
    <dbReference type="NCBI Taxonomy" id="2711"/>
    <lineage>
        <taxon>Eukaryota</taxon>
        <taxon>Viridiplantae</taxon>
        <taxon>Streptophyta</taxon>
        <taxon>Embryophyta</taxon>
        <taxon>Tracheophyta</taxon>
        <taxon>Spermatophyta</taxon>
        <taxon>Magnoliopsida</taxon>
        <taxon>eudicotyledons</taxon>
        <taxon>Gunneridae</taxon>
        <taxon>Pentapetalae</taxon>
        <taxon>rosids</taxon>
        <taxon>malvids</taxon>
        <taxon>Sapindales</taxon>
        <taxon>Rutaceae</taxon>
        <taxon>Aurantioideae</taxon>
        <taxon>Citrus</taxon>
    </lineage>
</organism>
<dbReference type="EMBL" id="CM039172">
    <property type="protein sequence ID" value="KAH9777446.1"/>
    <property type="molecule type" value="Genomic_DNA"/>
</dbReference>
<protein>
    <submittedName>
        <fullName evidence="1">Maspardin</fullName>
    </submittedName>
</protein>
<reference evidence="2" key="1">
    <citation type="journal article" date="2023" name="Hortic. Res.">
        <title>A chromosome-level phased genome enabling allele-level studies in sweet orange: a case study on citrus Huanglongbing tolerance.</title>
        <authorList>
            <person name="Wu B."/>
            <person name="Yu Q."/>
            <person name="Deng Z."/>
            <person name="Duan Y."/>
            <person name="Luo F."/>
            <person name="Gmitter F. Jr."/>
        </authorList>
    </citation>
    <scope>NUCLEOTIDE SEQUENCE [LARGE SCALE GENOMIC DNA]</scope>
    <source>
        <strain evidence="2">cv. Valencia</strain>
    </source>
</reference>
<name>A0ACB8LVN4_CITSI</name>
<keyword evidence="2" id="KW-1185">Reference proteome</keyword>
<comment type="caution">
    <text evidence="1">The sequence shown here is derived from an EMBL/GenBank/DDBJ whole genome shotgun (WGS) entry which is preliminary data.</text>
</comment>
<proteinExistence type="predicted"/>